<accession>A0ABW5TA79</accession>
<keyword evidence="3" id="KW-1185">Reference proteome</keyword>
<reference evidence="3" key="1">
    <citation type="journal article" date="2019" name="Int. J. Syst. Evol. Microbiol.">
        <title>The Global Catalogue of Microorganisms (GCM) 10K type strain sequencing project: providing services to taxonomists for standard genome sequencing and annotation.</title>
        <authorList>
            <consortium name="The Broad Institute Genomics Platform"/>
            <consortium name="The Broad Institute Genome Sequencing Center for Infectious Disease"/>
            <person name="Wu L."/>
            <person name="Ma J."/>
        </authorList>
    </citation>
    <scope>NUCLEOTIDE SEQUENCE [LARGE SCALE GENOMIC DNA]</scope>
    <source>
        <strain evidence="3">KCTC 42398</strain>
    </source>
</reference>
<protein>
    <recommendedName>
        <fullName evidence="4">Outer membrane protein beta-barrel domain-containing protein</fullName>
    </recommendedName>
</protein>
<proteinExistence type="predicted"/>
<dbReference type="RefSeq" id="WP_380290794.1">
    <property type="nucleotide sequence ID" value="NZ_JBHULY010000014.1"/>
</dbReference>
<comment type="caution">
    <text evidence="2">The sequence shown here is derived from an EMBL/GenBank/DDBJ whole genome shotgun (WGS) entry which is preliminary data.</text>
</comment>
<dbReference type="Proteomes" id="UP001597476">
    <property type="component" value="Unassembled WGS sequence"/>
</dbReference>
<keyword evidence="1" id="KW-0732">Signal</keyword>
<feature type="signal peptide" evidence="1">
    <location>
        <begin position="1"/>
        <end position="19"/>
    </location>
</feature>
<dbReference type="EMBL" id="JBHULY010000014">
    <property type="protein sequence ID" value="MFD2726142.1"/>
    <property type="molecule type" value="Genomic_DNA"/>
</dbReference>
<evidence type="ECO:0000313" key="2">
    <source>
        <dbReference type="EMBL" id="MFD2726142.1"/>
    </source>
</evidence>
<gene>
    <name evidence="2" type="ORF">ACFSR8_07925</name>
</gene>
<evidence type="ECO:0000313" key="3">
    <source>
        <dbReference type="Proteomes" id="UP001597476"/>
    </source>
</evidence>
<evidence type="ECO:0000256" key="1">
    <source>
        <dbReference type="SAM" id="SignalP"/>
    </source>
</evidence>
<name>A0ABW5TA79_9FLAO</name>
<feature type="chain" id="PRO_5046008809" description="Outer membrane protein beta-barrel domain-containing protein" evidence="1">
    <location>
        <begin position="20"/>
        <end position="176"/>
    </location>
</feature>
<evidence type="ECO:0008006" key="4">
    <source>
        <dbReference type="Google" id="ProtNLM"/>
    </source>
</evidence>
<sequence>MKKLFLGITFVVYSIFSMGAQGFVQGTNAINVGVGFGGDYGFYSSATVSPVFSVSYDRGIWEIPGPGVISLGGYVGHRTFKYRSTSEYKLSQTAIGVRPAYHYNGFEIDELDLYAGFLVGYYFYSDSNGGNFRSPSNRVDHSGFIGARWFFTEFIAAFVEAGYGISNISGGVCFKF</sequence>
<organism evidence="2 3">
    <name type="scientific">Hyunsoonleella rubra</name>
    <dbReference type="NCBI Taxonomy" id="1737062"/>
    <lineage>
        <taxon>Bacteria</taxon>
        <taxon>Pseudomonadati</taxon>
        <taxon>Bacteroidota</taxon>
        <taxon>Flavobacteriia</taxon>
        <taxon>Flavobacteriales</taxon>
        <taxon>Flavobacteriaceae</taxon>
    </lineage>
</organism>